<dbReference type="OrthoDB" id="7690739at2759"/>
<dbReference type="EMBL" id="BMAO01020482">
    <property type="protein sequence ID" value="GFQ67689.1"/>
    <property type="molecule type" value="Genomic_DNA"/>
</dbReference>
<dbReference type="Proteomes" id="UP000887116">
    <property type="component" value="Unassembled WGS sequence"/>
</dbReference>
<evidence type="ECO:0000313" key="1">
    <source>
        <dbReference type="EMBL" id="GFQ67689.1"/>
    </source>
</evidence>
<accession>A0A8X6GIK1</accession>
<evidence type="ECO:0000313" key="2">
    <source>
        <dbReference type="Proteomes" id="UP000887116"/>
    </source>
</evidence>
<gene>
    <name evidence="1" type="primary">F54H12.3_52</name>
    <name evidence="1" type="ORF">TNCT_97881</name>
</gene>
<proteinExistence type="predicted"/>
<comment type="caution">
    <text evidence="1">The sequence shown here is derived from an EMBL/GenBank/DDBJ whole genome shotgun (WGS) entry which is preliminary data.</text>
</comment>
<reference evidence="1" key="1">
    <citation type="submission" date="2020-07" db="EMBL/GenBank/DDBJ databases">
        <title>Multicomponent nature underlies the extraordinary mechanical properties of spider dragline silk.</title>
        <authorList>
            <person name="Kono N."/>
            <person name="Nakamura H."/>
            <person name="Mori M."/>
            <person name="Yoshida Y."/>
            <person name="Ohtoshi R."/>
            <person name="Malay A.D."/>
            <person name="Moran D.A.P."/>
            <person name="Tomita M."/>
            <person name="Numata K."/>
            <person name="Arakawa K."/>
        </authorList>
    </citation>
    <scope>NUCLEOTIDE SEQUENCE</scope>
</reference>
<name>A0A8X6GIK1_TRICU</name>
<dbReference type="AlphaFoldDB" id="A0A8X6GIK1"/>
<dbReference type="PANTHER" id="PTHR46585:SF1">
    <property type="entry name" value="CHROMO DOMAIN-CONTAINING PROTEIN"/>
    <property type="match status" value="1"/>
</dbReference>
<protein>
    <submittedName>
        <fullName evidence="1">Uncharacterized transposon-derived protein F54H12.3</fullName>
    </submittedName>
</protein>
<sequence>MSKRMAVVPEELATSYFSKTPDAGLHDIEIRISKANKTFRRGYLPGWSDEVFRVTKVYFSHPTTFELQDLKSEAIKGRFYAEELQKISKRSDDYWRIEKHSILSKNTQASFRTKLARPIILTGAWEVGLSEIFVPRTWFNIGNHNNKYSITYEETKIIEKDYAEYDIGVKIEQGTADADVIEEINQSIEEKCGHFVAFSLDRKNINVHIAPNYELHLTAANAPRLLTMLNLPREDRIIRMSESFVFRKPSKTNKDNHLKIIARNLKRHFIIRTTRFNHKYTDLENMHHELFQHINFNLMQTGIGGAADFIFDFKVNKVEITVQKNVELELRLLYAPLFMRMLSLTKDIVLKGKSMHVLQKIDRPPLNEYFRVSITDKPTVPEKVKKTENLQLEVGFYKNAEQLFSSFKHLAFNLLANKKVKIHIPDTSAVTFQDGLKDLLGLKQSTLHGGTHISDYQLELDGGITEIYVYTDIIESHFVGDTIAPLLCIIPVMSTKEDQIVISYQRPCIFLCVKIISTALKSN</sequence>
<dbReference type="PANTHER" id="PTHR46585">
    <property type="entry name" value="INTEGRASE CORE DOMAIN CONTAINING PROTEIN"/>
    <property type="match status" value="1"/>
</dbReference>
<organism evidence="1 2">
    <name type="scientific">Trichonephila clavata</name>
    <name type="common">Joro spider</name>
    <name type="synonym">Nephila clavata</name>
    <dbReference type="NCBI Taxonomy" id="2740835"/>
    <lineage>
        <taxon>Eukaryota</taxon>
        <taxon>Metazoa</taxon>
        <taxon>Ecdysozoa</taxon>
        <taxon>Arthropoda</taxon>
        <taxon>Chelicerata</taxon>
        <taxon>Arachnida</taxon>
        <taxon>Araneae</taxon>
        <taxon>Araneomorphae</taxon>
        <taxon>Entelegynae</taxon>
        <taxon>Araneoidea</taxon>
        <taxon>Nephilidae</taxon>
        <taxon>Trichonephila</taxon>
    </lineage>
</organism>
<keyword evidence="2" id="KW-1185">Reference proteome</keyword>